<protein>
    <submittedName>
        <fullName evidence="1">Uncharacterized protein</fullName>
    </submittedName>
</protein>
<sequence>MVARRLACHGAFVADKKYALVMVLWEVIEGVYELEEGAEAEAASSFSSFSSSPSSMHGAAGGAASGTSREEVKVVGFRQEVEARMQKSDFEGVMKMAKSGLGKAGATLGGKGKFTMQGGSKGEEHFDARMKMVGDSTTKVTEGLSAAWDILREMEEEMKDLEAWLRGMEGVLGEVVAEFLEAL</sequence>
<dbReference type="AlphaFoldDB" id="A0A5M9JCF3"/>
<name>A0A5M9JCF3_MONFR</name>
<proteinExistence type="predicted"/>
<dbReference type="EMBL" id="VICG01000011">
    <property type="protein sequence ID" value="KAA8567034.1"/>
    <property type="molecule type" value="Genomic_DNA"/>
</dbReference>
<gene>
    <name evidence="1" type="ORF">EYC84_010118</name>
</gene>
<evidence type="ECO:0000313" key="1">
    <source>
        <dbReference type="EMBL" id="KAA8567034.1"/>
    </source>
</evidence>
<organism evidence="1 2">
    <name type="scientific">Monilinia fructicola</name>
    <name type="common">Brown rot fungus</name>
    <name type="synonym">Ciboria fructicola</name>
    <dbReference type="NCBI Taxonomy" id="38448"/>
    <lineage>
        <taxon>Eukaryota</taxon>
        <taxon>Fungi</taxon>
        <taxon>Dikarya</taxon>
        <taxon>Ascomycota</taxon>
        <taxon>Pezizomycotina</taxon>
        <taxon>Leotiomycetes</taxon>
        <taxon>Helotiales</taxon>
        <taxon>Sclerotiniaceae</taxon>
        <taxon>Monilinia</taxon>
    </lineage>
</organism>
<reference evidence="1 2" key="1">
    <citation type="submission" date="2019-06" db="EMBL/GenBank/DDBJ databases">
        <title>Genome Sequence of the Brown Rot Fungal Pathogen Monilinia fructicola.</title>
        <authorList>
            <person name="De Miccolis Angelini R.M."/>
            <person name="Landi L."/>
            <person name="Abate D."/>
            <person name="Pollastro S."/>
            <person name="Romanazzi G."/>
            <person name="Faretra F."/>
        </authorList>
    </citation>
    <scope>NUCLEOTIDE SEQUENCE [LARGE SCALE GENOMIC DNA]</scope>
    <source>
        <strain evidence="1 2">Mfrc123</strain>
    </source>
</reference>
<evidence type="ECO:0000313" key="2">
    <source>
        <dbReference type="Proteomes" id="UP000322873"/>
    </source>
</evidence>
<accession>A0A5M9JCF3</accession>
<comment type="caution">
    <text evidence="1">The sequence shown here is derived from an EMBL/GenBank/DDBJ whole genome shotgun (WGS) entry which is preliminary data.</text>
</comment>
<keyword evidence="2" id="KW-1185">Reference proteome</keyword>
<dbReference type="VEuPathDB" id="FungiDB:MFRU_007g01710"/>
<dbReference type="Proteomes" id="UP000322873">
    <property type="component" value="Unassembled WGS sequence"/>
</dbReference>